<evidence type="ECO:0000313" key="2">
    <source>
        <dbReference type="Proteomes" id="UP000420635"/>
    </source>
</evidence>
<sequence>MGEHINKLALSSKHYYSFIASIVKETQAYFENADEGYTICCANYLNEDRFDEDEKLVLSVFNSDDISNQTFIYGAVCLQPYQETELQLVSGLLITDERVLVRLYVTDDQEHDFEYYYYCEWNQLASVKKEKDEDGDDFIVLIDNENEEVGFLDAQLLGGRYDNMKISSLWIDFLNDAIRETNNPIKQEPVENNNIYTEFMSNKQLFKPFVSWPDCVHLGLNNVDAISNKLLNEITLRRDEYLLWVSRHKANWKAKDDDEKTPSGCIITDQRICYFNLNDKKKSFTVEWGEVAAIKHMMNSFYIQKSLAATSYDLKICDYALFDKKVENSSSVVAFLTGIAGNAFNGNYATKKEASSNVELSTKEKQVVKEQLISGMVEQLKQFPNKDERVVQNNEKPKENKVVRRSFL</sequence>
<organism evidence="1 2">
    <name type="scientific">Segatella copri</name>
    <dbReference type="NCBI Taxonomy" id="165179"/>
    <lineage>
        <taxon>Bacteria</taxon>
        <taxon>Pseudomonadati</taxon>
        <taxon>Bacteroidota</taxon>
        <taxon>Bacteroidia</taxon>
        <taxon>Bacteroidales</taxon>
        <taxon>Prevotellaceae</taxon>
        <taxon>Segatella</taxon>
    </lineage>
</organism>
<dbReference type="RefSeq" id="WP_153113959.1">
    <property type="nucleotide sequence ID" value="NZ_VZAS01000177.1"/>
</dbReference>
<dbReference type="AlphaFoldDB" id="A0A646HKW1"/>
<proteinExistence type="predicted"/>
<accession>A0A646HKW1</accession>
<reference evidence="2" key="1">
    <citation type="submission" date="2019-09" db="EMBL/GenBank/DDBJ databases">
        <title>Distinct polysaccharide growth profiles of human intestinal Prevotella copri isolates.</title>
        <authorList>
            <person name="Fehlner-Peach H."/>
            <person name="Magnabosco C."/>
            <person name="Raghavan V."/>
            <person name="Scher J.U."/>
            <person name="Tett A."/>
            <person name="Cox L.M."/>
            <person name="Gottsegen C."/>
            <person name="Watters A."/>
            <person name="Wiltshire- Gordon J.D."/>
            <person name="Segata N."/>
            <person name="Bonneau R."/>
            <person name="Littman D.R."/>
        </authorList>
    </citation>
    <scope>NUCLEOTIDE SEQUENCE [LARGE SCALE GENOMIC DNA]</scope>
    <source>
        <strain evidence="2">iP54</strain>
    </source>
</reference>
<gene>
    <name evidence="1" type="ORF">F7D59_06825</name>
</gene>
<evidence type="ECO:0000313" key="1">
    <source>
        <dbReference type="EMBL" id="MQN89569.1"/>
    </source>
</evidence>
<name>A0A646HKW1_9BACT</name>
<comment type="caution">
    <text evidence="1">The sequence shown here is derived from an EMBL/GenBank/DDBJ whole genome shotgun (WGS) entry which is preliminary data.</text>
</comment>
<dbReference type="Proteomes" id="UP000420635">
    <property type="component" value="Unassembled WGS sequence"/>
</dbReference>
<protein>
    <submittedName>
        <fullName evidence="1">Uncharacterized protein</fullName>
    </submittedName>
</protein>
<dbReference type="EMBL" id="VZBQ01000080">
    <property type="protein sequence ID" value="MQN89569.1"/>
    <property type="molecule type" value="Genomic_DNA"/>
</dbReference>